<evidence type="ECO:0000313" key="3">
    <source>
        <dbReference type="Proteomes" id="UP000199777"/>
    </source>
</evidence>
<evidence type="ECO:0000259" key="1">
    <source>
        <dbReference type="Pfam" id="PF20251"/>
    </source>
</evidence>
<accession>A0ABY1KKV8</accession>
<feature type="domain" description="Bacterial Ig-like" evidence="1">
    <location>
        <begin position="79"/>
        <end position="183"/>
    </location>
</feature>
<reference evidence="2 3" key="1">
    <citation type="submission" date="2017-01" db="EMBL/GenBank/DDBJ databases">
        <authorList>
            <person name="Varghese N."/>
            <person name="Submissions S."/>
        </authorList>
    </citation>
    <scope>NUCLEOTIDE SEQUENCE [LARGE SCALE GENOMIC DNA]</scope>
    <source>
        <strain evidence="2 3">DSM 22782</strain>
    </source>
</reference>
<name>A0ABY1KKV8_9BACI</name>
<dbReference type="Proteomes" id="UP000199777">
    <property type="component" value="Unassembled WGS sequence"/>
</dbReference>
<dbReference type="EMBL" id="FTOK01000001">
    <property type="protein sequence ID" value="SIS46628.1"/>
    <property type="molecule type" value="Genomic_DNA"/>
</dbReference>
<comment type="caution">
    <text evidence="2">The sequence shown here is derived from an EMBL/GenBank/DDBJ whole genome shotgun (WGS) entry which is preliminary data.</text>
</comment>
<sequence length="195" mass="22227">MIRLVDNWKIFLYPFNCQNCYNYGRDVMCWKRNSGTGEVLLIQGGAALNRAVIMICMVLLAGCQSGYPTSEYGQLPHTENEVTFKAESEVDNGENGVHFYIINASEAPVFYDMGYKIEKEVDGTWKELAFDEEVPFRERAKEVKPGESFESAVVLDEIESDFEPGVYRVVVTMTESRETEEVFRLASEFRVLPVT</sequence>
<dbReference type="InterPro" id="IPR046878">
    <property type="entry name" value="Big_14"/>
</dbReference>
<protein>
    <recommendedName>
        <fullName evidence="1">Bacterial Ig-like domain-containing protein</fullName>
    </recommendedName>
</protein>
<proteinExistence type="predicted"/>
<organism evidence="2 3">
    <name type="scientific">Salimicrobium salexigens</name>
    <dbReference type="NCBI Taxonomy" id="908941"/>
    <lineage>
        <taxon>Bacteria</taxon>
        <taxon>Bacillati</taxon>
        <taxon>Bacillota</taxon>
        <taxon>Bacilli</taxon>
        <taxon>Bacillales</taxon>
        <taxon>Bacillaceae</taxon>
        <taxon>Salimicrobium</taxon>
    </lineage>
</organism>
<keyword evidence="3" id="KW-1185">Reference proteome</keyword>
<evidence type="ECO:0000313" key="2">
    <source>
        <dbReference type="EMBL" id="SIS46628.1"/>
    </source>
</evidence>
<gene>
    <name evidence="2" type="ORF">SAMN05421758_101317</name>
</gene>
<dbReference type="Pfam" id="PF20251">
    <property type="entry name" value="Big_14"/>
    <property type="match status" value="1"/>
</dbReference>